<dbReference type="InterPro" id="IPR051601">
    <property type="entry name" value="Serine_prot/Carboxylest_S33"/>
</dbReference>
<keyword evidence="2" id="KW-0378">Hydrolase</keyword>
<keyword evidence="6" id="KW-1185">Reference proteome</keyword>
<dbReference type="InterPro" id="IPR013595">
    <property type="entry name" value="Pept_S33_TAP-like_C"/>
</dbReference>
<dbReference type="PANTHER" id="PTHR43248">
    <property type="entry name" value="2-SUCCINYL-6-HYDROXY-2,4-CYCLOHEXADIENE-1-CARBOXYLATE SYNTHASE"/>
    <property type="match status" value="1"/>
</dbReference>
<feature type="domain" description="Peptidase S33 tripeptidyl aminopeptidase-like C-terminal" evidence="4">
    <location>
        <begin position="524"/>
        <end position="601"/>
    </location>
</feature>
<evidence type="ECO:0000259" key="4">
    <source>
        <dbReference type="Pfam" id="PF08386"/>
    </source>
</evidence>
<feature type="chain" id="PRO_5043350678" description="Peptidase S33 tripeptidyl aminopeptidase-like C-terminal domain-containing protein" evidence="3">
    <location>
        <begin position="16"/>
        <end position="638"/>
    </location>
</feature>
<dbReference type="AlphaFoldDB" id="A0AAV9JV43"/>
<dbReference type="PANTHER" id="PTHR43248:SF25">
    <property type="entry name" value="AB HYDROLASE-1 DOMAIN-CONTAINING PROTEIN-RELATED"/>
    <property type="match status" value="1"/>
</dbReference>
<evidence type="ECO:0000256" key="1">
    <source>
        <dbReference type="ARBA" id="ARBA00010088"/>
    </source>
</evidence>
<dbReference type="InterPro" id="IPR029058">
    <property type="entry name" value="AB_hydrolase_fold"/>
</dbReference>
<gene>
    <name evidence="5" type="ORF">LTR36_007623</name>
</gene>
<dbReference type="EMBL" id="JAVFHQ010000005">
    <property type="protein sequence ID" value="KAK4549165.1"/>
    <property type="molecule type" value="Genomic_DNA"/>
</dbReference>
<sequence length="638" mass="70205">MHLSAIFFTFGLALALESQHNYTSLASDFFWTNITATAELEYHDCGGGFQCARLQLPLDWNATANSSTYSEVFKMAIIRAPAQVSITDPRYGGQIIMNFGGPGAPATEYAGAFAQPLQTMFDAAYSYGSESYVSDHPDARYFDVIFFDPRGVPNSTPWHSCFQDPVQFELVAEQTAALQLQWPPEVNVSYPHAYGVSVPETFLHRNTDFDLLWQTNIAVSRGCVWPDPKGSIIAKYSSTAMVARDLVELAERHGQWRERQAAVLVADHATQHRLRWQHGEEPLQVSMISYGTTLGATLAAMQPHRVRRFHLDGVMDADQYYAGTLTGDEIDADAAVEKFFEYCALAGPDSCAMWAGNTSAHTRKRLENIYDDLRHNGPIPVPGTSLSDPDIVTLSDVKRQVLRLLYSPLVSFPATAEVLSPLTYRNGSAFAAAKQAASATDWASLPVSFDPDDPATAPSAQIVFAGNMIQAGDTAARLTQSEFVKERWVPLRKTSKWTGDQWASAYTPIFTWPIIFGWRYGDKHAIASNVTAHPILFASNLYDGVTSLRSAQKMQAAFPGSGLLVTTGEGHTSRAEPSLCNARAIRRYFQSGALPDESKQCLVNARPFLGDEGPSTEKLGDLTREDQALYEAIVGQLH</sequence>
<organism evidence="5 6">
    <name type="scientific">Oleoguttula mirabilis</name>
    <dbReference type="NCBI Taxonomy" id="1507867"/>
    <lineage>
        <taxon>Eukaryota</taxon>
        <taxon>Fungi</taxon>
        <taxon>Dikarya</taxon>
        <taxon>Ascomycota</taxon>
        <taxon>Pezizomycotina</taxon>
        <taxon>Dothideomycetes</taxon>
        <taxon>Dothideomycetidae</taxon>
        <taxon>Mycosphaerellales</taxon>
        <taxon>Teratosphaeriaceae</taxon>
        <taxon>Oleoguttula</taxon>
    </lineage>
</organism>
<comment type="similarity">
    <text evidence="1">Belongs to the peptidase S33 family.</text>
</comment>
<evidence type="ECO:0000313" key="5">
    <source>
        <dbReference type="EMBL" id="KAK4549165.1"/>
    </source>
</evidence>
<accession>A0AAV9JV43</accession>
<keyword evidence="3" id="KW-0732">Signal</keyword>
<dbReference type="Gene3D" id="3.40.50.1820">
    <property type="entry name" value="alpha/beta hydrolase"/>
    <property type="match status" value="1"/>
</dbReference>
<protein>
    <recommendedName>
        <fullName evidence="4">Peptidase S33 tripeptidyl aminopeptidase-like C-terminal domain-containing protein</fullName>
    </recommendedName>
</protein>
<feature type="signal peptide" evidence="3">
    <location>
        <begin position="1"/>
        <end position="15"/>
    </location>
</feature>
<dbReference type="SUPFAM" id="SSF53474">
    <property type="entry name" value="alpha/beta-Hydrolases"/>
    <property type="match status" value="2"/>
</dbReference>
<dbReference type="Pfam" id="PF08386">
    <property type="entry name" value="Abhydrolase_4"/>
    <property type="match status" value="1"/>
</dbReference>
<evidence type="ECO:0000256" key="3">
    <source>
        <dbReference type="SAM" id="SignalP"/>
    </source>
</evidence>
<evidence type="ECO:0000313" key="6">
    <source>
        <dbReference type="Proteomes" id="UP001324427"/>
    </source>
</evidence>
<comment type="caution">
    <text evidence="5">The sequence shown here is derived from an EMBL/GenBank/DDBJ whole genome shotgun (WGS) entry which is preliminary data.</text>
</comment>
<reference evidence="5 6" key="1">
    <citation type="submission" date="2021-11" db="EMBL/GenBank/DDBJ databases">
        <title>Black yeast isolated from Biological Soil Crust.</title>
        <authorList>
            <person name="Kurbessoian T."/>
        </authorList>
    </citation>
    <scope>NUCLEOTIDE SEQUENCE [LARGE SCALE GENOMIC DNA]</scope>
    <source>
        <strain evidence="5 6">CCFEE 5522</strain>
    </source>
</reference>
<dbReference type="GO" id="GO:0016787">
    <property type="term" value="F:hydrolase activity"/>
    <property type="evidence" value="ECO:0007669"/>
    <property type="project" value="UniProtKB-KW"/>
</dbReference>
<evidence type="ECO:0000256" key="2">
    <source>
        <dbReference type="ARBA" id="ARBA00022801"/>
    </source>
</evidence>
<proteinExistence type="inferred from homology"/>
<dbReference type="Proteomes" id="UP001324427">
    <property type="component" value="Unassembled WGS sequence"/>
</dbReference>
<name>A0AAV9JV43_9PEZI</name>